<accession>A0A381WP08</accession>
<feature type="non-terminal residue" evidence="1">
    <location>
        <position position="1"/>
    </location>
</feature>
<proteinExistence type="predicted"/>
<reference evidence="1" key="1">
    <citation type="submission" date="2018-05" db="EMBL/GenBank/DDBJ databases">
        <authorList>
            <person name="Lanie J.A."/>
            <person name="Ng W.-L."/>
            <person name="Kazmierczak K.M."/>
            <person name="Andrzejewski T.M."/>
            <person name="Davidsen T.M."/>
            <person name="Wayne K.J."/>
            <person name="Tettelin H."/>
            <person name="Glass J.I."/>
            <person name="Rusch D."/>
            <person name="Podicherti R."/>
            <person name="Tsui H.-C.T."/>
            <person name="Winkler M.E."/>
        </authorList>
    </citation>
    <scope>NUCLEOTIDE SEQUENCE</scope>
</reference>
<name>A0A381WP08_9ZZZZ</name>
<protein>
    <submittedName>
        <fullName evidence="1">Uncharacterized protein</fullName>
    </submittedName>
</protein>
<sequence length="54" mass="6383">VPPKIGDKIVHYEPYFDRESKGKVVEVLSSQFVYETKDGQTRYCLFKEDWNPTD</sequence>
<dbReference type="EMBL" id="UINC01012418">
    <property type="protein sequence ID" value="SVA54244.1"/>
    <property type="molecule type" value="Genomic_DNA"/>
</dbReference>
<organism evidence="1">
    <name type="scientific">marine metagenome</name>
    <dbReference type="NCBI Taxonomy" id="408172"/>
    <lineage>
        <taxon>unclassified sequences</taxon>
        <taxon>metagenomes</taxon>
        <taxon>ecological metagenomes</taxon>
    </lineage>
</organism>
<evidence type="ECO:0000313" key="1">
    <source>
        <dbReference type="EMBL" id="SVA54244.1"/>
    </source>
</evidence>
<dbReference type="AlphaFoldDB" id="A0A381WP08"/>
<gene>
    <name evidence="1" type="ORF">METZ01_LOCUS107098</name>
</gene>